<name>A0A7M6DQG4_9CNID</name>
<evidence type="ECO:0000256" key="11">
    <source>
        <dbReference type="PIRSR" id="PIRSR000632-2"/>
    </source>
</evidence>
<evidence type="ECO:0000256" key="9">
    <source>
        <dbReference type="PIRNR" id="PIRNR000632"/>
    </source>
</evidence>
<dbReference type="InterPro" id="IPR001060">
    <property type="entry name" value="FCH_dom"/>
</dbReference>
<evidence type="ECO:0000256" key="16">
    <source>
        <dbReference type="SAM" id="MobiDB-lite"/>
    </source>
</evidence>
<dbReference type="InterPro" id="IPR035849">
    <property type="entry name" value="Fes/Fps/Fer_SH2"/>
</dbReference>
<dbReference type="SUPFAM" id="SSF55550">
    <property type="entry name" value="SH2 domain"/>
    <property type="match status" value="1"/>
</dbReference>
<dbReference type="InterPro" id="IPR031160">
    <property type="entry name" value="F_BAR_dom"/>
</dbReference>
<dbReference type="Proteomes" id="UP000594262">
    <property type="component" value="Unplaced"/>
</dbReference>
<dbReference type="GO" id="GO:0004715">
    <property type="term" value="F:non-membrane spanning protein tyrosine kinase activity"/>
    <property type="evidence" value="ECO:0007669"/>
    <property type="project" value="UniProtKB-EC"/>
</dbReference>
<reference evidence="20" key="1">
    <citation type="submission" date="2021-01" db="UniProtKB">
        <authorList>
            <consortium name="EnsemblMetazoa"/>
        </authorList>
    </citation>
    <scope>IDENTIFICATION</scope>
</reference>
<dbReference type="Gene3D" id="1.20.1270.60">
    <property type="entry name" value="Arfaptin homology (AH) domain/BAR domain"/>
    <property type="match status" value="1"/>
</dbReference>
<dbReference type="PRINTS" id="PR00109">
    <property type="entry name" value="TYRKINASE"/>
</dbReference>
<dbReference type="PROSITE" id="PS51741">
    <property type="entry name" value="F_BAR"/>
    <property type="match status" value="1"/>
</dbReference>
<dbReference type="PROSITE" id="PS50001">
    <property type="entry name" value="SH2"/>
    <property type="match status" value="1"/>
</dbReference>
<keyword evidence="12" id="KW-0727">SH2 domain</keyword>
<feature type="coiled-coil region" evidence="15">
    <location>
        <begin position="105"/>
        <end position="164"/>
    </location>
</feature>
<keyword evidence="5 9" id="KW-0067">ATP-binding</keyword>
<dbReference type="SUPFAM" id="SSF56112">
    <property type="entry name" value="Protein kinase-like (PK-like)"/>
    <property type="match status" value="1"/>
</dbReference>
<evidence type="ECO:0000259" key="18">
    <source>
        <dbReference type="PROSITE" id="PS50011"/>
    </source>
</evidence>
<organism evidence="20 21">
    <name type="scientific">Clytia hemisphaerica</name>
    <dbReference type="NCBI Taxonomy" id="252671"/>
    <lineage>
        <taxon>Eukaryota</taxon>
        <taxon>Metazoa</taxon>
        <taxon>Cnidaria</taxon>
        <taxon>Hydrozoa</taxon>
        <taxon>Hydroidolina</taxon>
        <taxon>Leptothecata</taxon>
        <taxon>Obeliida</taxon>
        <taxon>Clytiidae</taxon>
        <taxon>Clytia</taxon>
    </lineage>
</organism>
<dbReference type="AlphaFoldDB" id="A0A7M6DQG4"/>
<dbReference type="InterPro" id="IPR050198">
    <property type="entry name" value="Non-receptor_tyrosine_kinases"/>
</dbReference>
<dbReference type="PROSITE" id="PS50011">
    <property type="entry name" value="PROTEIN_KINASE_DOM"/>
    <property type="match status" value="1"/>
</dbReference>
<comment type="catalytic activity">
    <reaction evidence="8 9">
        <text>L-tyrosyl-[protein] + ATP = O-phospho-L-tyrosyl-[protein] + ADP + H(+)</text>
        <dbReference type="Rhea" id="RHEA:10596"/>
        <dbReference type="Rhea" id="RHEA-COMP:10136"/>
        <dbReference type="Rhea" id="RHEA-COMP:20101"/>
        <dbReference type="ChEBI" id="CHEBI:15378"/>
        <dbReference type="ChEBI" id="CHEBI:30616"/>
        <dbReference type="ChEBI" id="CHEBI:46858"/>
        <dbReference type="ChEBI" id="CHEBI:61978"/>
        <dbReference type="ChEBI" id="CHEBI:456216"/>
        <dbReference type="EC" id="2.7.10.2"/>
    </reaction>
</comment>
<dbReference type="SMART" id="SM00219">
    <property type="entry name" value="TyrKc"/>
    <property type="match status" value="1"/>
</dbReference>
<dbReference type="CDD" id="cd00192">
    <property type="entry name" value="PTKc"/>
    <property type="match status" value="1"/>
</dbReference>
<dbReference type="Pfam" id="PF07714">
    <property type="entry name" value="PK_Tyr_Ser-Thr"/>
    <property type="match status" value="1"/>
</dbReference>
<evidence type="ECO:0000313" key="20">
    <source>
        <dbReference type="EnsemblMetazoa" id="CLYHEMP022432.1"/>
    </source>
</evidence>
<dbReference type="EnsemblMetazoa" id="CLYHEMT022432.1">
    <property type="protein sequence ID" value="CLYHEMP022432.1"/>
    <property type="gene ID" value="CLYHEMG022432"/>
</dbReference>
<evidence type="ECO:0000256" key="8">
    <source>
        <dbReference type="ARBA" id="ARBA00051245"/>
    </source>
</evidence>
<dbReference type="InterPro" id="IPR036860">
    <property type="entry name" value="SH2_dom_sf"/>
</dbReference>
<evidence type="ECO:0000259" key="17">
    <source>
        <dbReference type="PROSITE" id="PS50001"/>
    </source>
</evidence>
<evidence type="ECO:0000256" key="6">
    <source>
        <dbReference type="ARBA" id="ARBA00023054"/>
    </source>
</evidence>
<evidence type="ECO:0000256" key="4">
    <source>
        <dbReference type="ARBA" id="ARBA00022777"/>
    </source>
</evidence>
<dbReference type="SMART" id="SM00055">
    <property type="entry name" value="FCH"/>
    <property type="match status" value="1"/>
</dbReference>
<feature type="domain" description="F-BAR" evidence="19">
    <location>
        <begin position="4"/>
        <end position="266"/>
    </location>
</feature>
<dbReference type="PROSITE" id="PS00109">
    <property type="entry name" value="PROTEIN_KINASE_TYR"/>
    <property type="match status" value="1"/>
</dbReference>
<feature type="domain" description="SH2" evidence="17">
    <location>
        <begin position="504"/>
        <end position="594"/>
    </location>
</feature>
<dbReference type="InterPro" id="IPR000980">
    <property type="entry name" value="SH2"/>
</dbReference>
<dbReference type="OrthoDB" id="546826at2759"/>
<dbReference type="PANTHER" id="PTHR24418">
    <property type="entry name" value="TYROSINE-PROTEIN KINASE"/>
    <property type="match status" value="1"/>
</dbReference>
<dbReference type="Pfam" id="PF00611">
    <property type="entry name" value="FCH"/>
    <property type="match status" value="1"/>
</dbReference>
<keyword evidence="6 13" id="KW-0175">Coiled coil</keyword>
<feature type="coiled-coil region" evidence="15">
    <location>
        <begin position="330"/>
        <end position="357"/>
    </location>
</feature>
<feature type="region of interest" description="Disordered" evidence="16">
    <location>
        <begin position="397"/>
        <end position="499"/>
    </location>
</feature>
<proteinExistence type="inferred from homology"/>
<dbReference type="InterPro" id="IPR001245">
    <property type="entry name" value="Ser-Thr/Tyr_kinase_cat_dom"/>
</dbReference>
<evidence type="ECO:0000256" key="12">
    <source>
        <dbReference type="PROSITE-ProRule" id="PRU00191"/>
    </source>
</evidence>
<dbReference type="SMART" id="SM00252">
    <property type="entry name" value="SH2"/>
    <property type="match status" value="1"/>
</dbReference>
<dbReference type="Pfam" id="PF00017">
    <property type="entry name" value="SH2"/>
    <property type="match status" value="1"/>
</dbReference>
<evidence type="ECO:0000256" key="2">
    <source>
        <dbReference type="ARBA" id="ARBA00022679"/>
    </source>
</evidence>
<keyword evidence="3 9" id="KW-0547">Nucleotide-binding</keyword>
<dbReference type="InterPro" id="IPR008266">
    <property type="entry name" value="Tyr_kinase_AS"/>
</dbReference>
<feature type="domain" description="Protein kinase" evidence="18">
    <location>
        <begin position="611"/>
        <end position="873"/>
    </location>
</feature>
<accession>A0A7M6DQG4</accession>
<dbReference type="RefSeq" id="XP_066918863.1">
    <property type="nucleotide sequence ID" value="XM_067062762.1"/>
</dbReference>
<dbReference type="InterPro" id="IPR027267">
    <property type="entry name" value="AH/BAR_dom_sf"/>
</dbReference>
<protein>
    <recommendedName>
        <fullName evidence="9">Tyrosine-protein kinase</fullName>
        <ecNumber evidence="9">2.7.10.2</ecNumber>
    </recommendedName>
</protein>
<dbReference type="GO" id="GO:0005524">
    <property type="term" value="F:ATP binding"/>
    <property type="evidence" value="ECO:0007669"/>
    <property type="project" value="UniProtKB-UniRule"/>
</dbReference>
<dbReference type="FunFam" id="1.10.510.10:FF:000554">
    <property type="entry name" value="Predicted protein"/>
    <property type="match status" value="1"/>
</dbReference>
<keyword evidence="2 9" id="KW-0808">Transferase</keyword>
<feature type="binding site" evidence="11">
    <location>
        <begin position="617"/>
        <end position="625"/>
    </location>
    <ligand>
        <name>ATP</name>
        <dbReference type="ChEBI" id="CHEBI:30616"/>
    </ligand>
</feature>
<evidence type="ECO:0000313" key="21">
    <source>
        <dbReference type="Proteomes" id="UP000594262"/>
    </source>
</evidence>
<dbReference type="InterPro" id="IPR020635">
    <property type="entry name" value="Tyr_kinase_cat_dom"/>
</dbReference>
<dbReference type="InterPro" id="IPR011009">
    <property type="entry name" value="Kinase-like_dom_sf"/>
</dbReference>
<evidence type="ECO:0000256" key="1">
    <source>
        <dbReference type="ARBA" id="ARBA00022553"/>
    </source>
</evidence>
<keyword evidence="7 9" id="KW-0829">Tyrosine-protein kinase</keyword>
<evidence type="ECO:0000256" key="15">
    <source>
        <dbReference type="SAM" id="Coils"/>
    </source>
</evidence>
<feature type="compositionally biased region" description="Pro residues" evidence="16">
    <location>
        <begin position="465"/>
        <end position="476"/>
    </location>
</feature>
<sequence>MGDRRFSEQLTGKDAPDLVYKLMLAEVKILQEMESYTEKRAALDYEYGEKLAKLHEKIKIGESDPHTEGSQVEKAWRTYLTESENKAITIMNNAKNLGGSTQQSIKNLRARKKDTADKFQQQKLKIEAEYLRSNGEADRLQASYQVALKEAGKLKDKLDDLYKKNKSQRDWQKGKERFDDASRKLHMNHNLYFLSIKLLNIHQNHKVYELNPHILDTAQEIETKYLKVWKDIFLEIVDNSSWSREEFMTSENELRQTIDLVSPATEFKHFIAVNKKSKKPLFPHLFDTKLIEDSNATSGLTDDMLAVNDLTHDQLINKKMDLEQDNSIYLDDLVKKKSQLEEENKKLRKMANEDNNNTQYSTILQYSLCQQKLIELKETECKFACTKVQFDSIEDALSRESNPKQPYIDLSPPRPSSSKSNTSLNSTAAGVSNERSDPPERKARSSTLPRTLAKNFRRKSLTSPPKVPVKPRPPSPSVSSDTEGDYDDPESSGGGPKTLAQCDYFHGSVDRSTVTRLLKCDGDFIVREKSGSSADYVLSVLWRGQTKHFILKADDGMYKLEGESFPSIPQLVDHHHQKRSIVQATTGVILVNPIRIAFKPGDGYTYKQTDVRLDQTLGSGHFGEVFKGYLIPLKMPVAIKSCKPKDDVANQKQKFIEEAEIMKPCQHPNLIKLIGVCIDRDPYYILLELCEKGDLLNFLRKESVRLNPQQRIKMANDVANGMSFLERNKIIHRDLAARNCLVKLDMTVKICDFGMSREEEEEGLYTMKETKVIPFKWTAPEVWRYNRYTSKSDVWSFGVTLWEIFSGGKQPYPDKKNHEAKRYVEEGNRLDAPSGTPPSVDELMKLCWLELEQDRPNFQEICRSLKDMRRTKR</sequence>
<dbReference type="CDD" id="cd10361">
    <property type="entry name" value="SH2_Fps_family"/>
    <property type="match status" value="1"/>
</dbReference>
<dbReference type="Gene3D" id="1.10.510.10">
    <property type="entry name" value="Transferase(Phosphotransferase) domain 1"/>
    <property type="match status" value="1"/>
</dbReference>
<dbReference type="InterPro" id="IPR016250">
    <property type="entry name" value="Tyr-prot_kinase_Fes/Fps"/>
</dbReference>
<feature type="binding site" evidence="11 14">
    <location>
        <position position="640"/>
    </location>
    <ligand>
        <name>ATP</name>
        <dbReference type="ChEBI" id="CHEBI:30616"/>
    </ligand>
</feature>
<feature type="compositionally biased region" description="Low complexity" evidence="16">
    <location>
        <begin position="416"/>
        <end position="427"/>
    </location>
</feature>
<keyword evidence="4 9" id="KW-0418">Kinase</keyword>
<evidence type="ECO:0000259" key="19">
    <source>
        <dbReference type="PROSITE" id="PS51741"/>
    </source>
</evidence>
<dbReference type="PROSITE" id="PS00107">
    <property type="entry name" value="PROTEIN_KINASE_ATP"/>
    <property type="match status" value="1"/>
</dbReference>
<evidence type="ECO:0000256" key="10">
    <source>
        <dbReference type="PIRSR" id="PIRSR000632-1"/>
    </source>
</evidence>
<dbReference type="InterPro" id="IPR000719">
    <property type="entry name" value="Prot_kinase_dom"/>
</dbReference>
<keyword evidence="1" id="KW-0597">Phosphoprotein</keyword>
<comment type="similarity">
    <text evidence="9">Belongs to the protein kinase superfamily. Tyr protein kinase family. Fes/fps subfamily.</text>
</comment>
<feature type="active site" description="Proton acceptor" evidence="10">
    <location>
        <position position="734"/>
    </location>
</feature>
<dbReference type="EC" id="2.7.10.2" evidence="9"/>
<dbReference type="Gene3D" id="3.30.505.10">
    <property type="entry name" value="SH2 domain"/>
    <property type="match status" value="1"/>
</dbReference>
<keyword evidence="21" id="KW-1185">Reference proteome</keyword>
<dbReference type="SUPFAM" id="SSF103657">
    <property type="entry name" value="BAR/IMD domain-like"/>
    <property type="match status" value="1"/>
</dbReference>
<feature type="compositionally biased region" description="Basic and acidic residues" evidence="16">
    <location>
        <begin position="434"/>
        <end position="443"/>
    </location>
</feature>
<evidence type="ECO:0000256" key="7">
    <source>
        <dbReference type="ARBA" id="ARBA00023137"/>
    </source>
</evidence>
<dbReference type="GeneID" id="136806201"/>
<evidence type="ECO:0000256" key="13">
    <source>
        <dbReference type="PROSITE-ProRule" id="PRU01077"/>
    </source>
</evidence>
<evidence type="ECO:0000256" key="3">
    <source>
        <dbReference type="ARBA" id="ARBA00022741"/>
    </source>
</evidence>
<dbReference type="PIRSF" id="PIRSF000632">
    <property type="entry name" value="TyrPK_fps"/>
    <property type="match status" value="1"/>
</dbReference>
<evidence type="ECO:0000256" key="14">
    <source>
        <dbReference type="PROSITE-ProRule" id="PRU10141"/>
    </source>
</evidence>
<dbReference type="InterPro" id="IPR017441">
    <property type="entry name" value="Protein_kinase_ATP_BS"/>
</dbReference>
<evidence type="ECO:0000256" key="5">
    <source>
        <dbReference type="ARBA" id="ARBA00022840"/>
    </source>
</evidence>